<feature type="transmembrane region" description="Helical" evidence="5">
    <location>
        <begin position="80"/>
        <end position="103"/>
    </location>
</feature>
<dbReference type="AlphaFoldDB" id="A0A286UP91"/>
<gene>
    <name evidence="7" type="ORF">PNOK_0391200</name>
</gene>
<sequence length="519" mass="57259">MDHKVTFEKKEAGVVSSRSTVVERDLEVGKKESDDYYQQGEGESAIPEDKRIEALERLNHDWQHDPDNPRNWNFWRKWRSAGVVSFYTFISPVSSSMMAPALPEIMRFYNTSNETLLAMSLTIFLLAYATGPLVASPLTEVLGRKWVLHVSNILFLLLNLACAFAPNLGVLIAFRFLAGLGGSTPIAVGAGVMGDMFSEQDRATAMAVFTLGPLIGPSVGPVAGGFIAQTIGFQWIFKVIAIFSAAGAILGVFILEETYAPIIQIRRAQRHIKETGQRTLEHDVLLDAHKDLHHVLAVNMTRPFVLLFRSFVCFILSLYMGLMYGYYYLMFATFPTLFKNTYGFSTGISGLAYLGPGIGFVFSTLYGAYVGDGLYKMLCARNGGVAKPEFRIPALIIASFLVPVGLFWYGWSSQAGAHWIVPIMGAGVFSFAMMGTFLPIQLYLVDSFRYAASAMAAATVLRSLLGFAFPLFGDQMFAALHNGPGYSLLAGLAIITGIPFPIWIYYNGEKIRTRSNLNR</sequence>
<feature type="transmembrane region" description="Helical" evidence="5">
    <location>
        <begin position="235"/>
        <end position="255"/>
    </location>
</feature>
<comment type="caution">
    <text evidence="7">The sequence shown here is derived from an EMBL/GenBank/DDBJ whole genome shotgun (WGS) entry which is preliminary data.</text>
</comment>
<feature type="transmembrane region" description="Helical" evidence="5">
    <location>
        <begin position="146"/>
        <end position="166"/>
    </location>
</feature>
<dbReference type="Gene3D" id="1.20.1250.20">
    <property type="entry name" value="MFS general substrate transporter like domains"/>
    <property type="match status" value="1"/>
</dbReference>
<dbReference type="SUPFAM" id="SSF103473">
    <property type="entry name" value="MFS general substrate transporter"/>
    <property type="match status" value="1"/>
</dbReference>
<dbReference type="GO" id="GO:0005886">
    <property type="term" value="C:plasma membrane"/>
    <property type="evidence" value="ECO:0007669"/>
    <property type="project" value="TreeGrafter"/>
</dbReference>
<dbReference type="Pfam" id="PF07690">
    <property type="entry name" value="MFS_1"/>
    <property type="match status" value="1"/>
</dbReference>
<dbReference type="EMBL" id="NBII01000003">
    <property type="protein sequence ID" value="PAV21285.1"/>
    <property type="molecule type" value="Genomic_DNA"/>
</dbReference>
<dbReference type="PANTHER" id="PTHR23502:SF60">
    <property type="entry name" value="MAJOR FACILITATOR SUPERFAMILY (MFS) PROFILE DOMAIN-CONTAINING PROTEIN-RELATED"/>
    <property type="match status" value="1"/>
</dbReference>
<feature type="transmembrane region" description="Helical" evidence="5">
    <location>
        <begin position="450"/>
        <end position="473"/>
    </location>
</feature>
<dbReference type="PANTHER" id="PTHR23502">
    <property type="entry name" value="MAJOR FACILITATOR SUPERFAMILY"/>
    <property type="match status" value="1"/>
</dbReference>
<evidence type="ECO:0000259" key="6">
    <source>
        <dbReference type="PROSITE" id="PS50850"/>
    </source>
</evidence>
<dbReference type="GO" id="GO:0022857">
    <property type="term" value="F:transmembrane transporter activity"/>
    <property type="evidence" value="ECO:0007669"/>
    <property type="project" value="InterPro"/>
</dbReference>
<evidence type="ECO:0000256" key="2">
    <source>
        <dbReference type="ARBA" id="ARBA00022692"/>
    </source>
</evidence>
<protein>
    <submittedName>
        <fullName evidence="7">MFS general substrate transporter</fullName>
    </submittedName>
</protein>
<dbReference type="PROSITE" id="PS50850">
    <property type="entry name" value="MFS"/>
    <property type="match status" value="1"/>
</dbReference>
<dbReference type="InterPro" id="IPR036259">
    <property type="entry name" value="MFS_trans_sf"/>
</dbReference>
<feature type="transmembrane region" description="Helical" evidence="5">
    <location>
        <begin position="390"/>
        <end position="411"/>
    </location>
</feature>
<feature type="transmembrane region" description="Helical" evidence="5">
    <location>
        <begin position="172"/>
        <end position="193"/>
    </location>
</feature>
<keyword evidence="3 5" id="KW-1133">Transmembrane helix</keyword>
<evidence type="ECO:0000256" key="3">
    <source>
        <dbReference type="ARBA" id="ARBA00022989"/>
    </source>
</evidence>
<dbReference type="InParanoid" id="A0A286UP91"/>
<dbReference type="CDD" id="cd17323">
    <property type="entry name" value="MFS_Tpo1_MDR_like"/>
    <property type="match status" value="1"/>
</dbReference>
<evidence type="ECO:0000256" key="5">
    <source>
        <dbReference type="SAM" id="Phobius"/>
    </source>
</evidence>
<keyword evidence="8" id="KW-1185">Reference proteome</keyword>
<dbReference type="OrthoDB" id="6770063at2759"/>
<accession>A0A286UP91</accession>
<feature type="transmembrane region" description="Helical" evidence="5">
    <location>
        <begin position="115"/>
        <end position="134"/>
    </location>
</feature>
<evidence type="ECO:0000313" key="8">
    <source>
        <dbReference type="Proteomes" id="UP000217199"/>
    </source>
</evidence>
<dbReference type="Proteomes" id="UP000217199">
    <property type="component" value="Unassembled WGS sequence"/>
</dbReference>
<reference evidence="7 8" key="1">
    <citation type="journal article" date="2017" name="Mol. Ecol.">
        <title>Comparative and population genomic landscape of Phellinus noxius: A hypervariable fungus causing root rot in trees.</title>
        <authorList>
            <person name="Chung C.L."/>
            <person name="Lee T.J."/>
            <person name="Akiba M."/>
            <person name="Lee H.H."/>
            <person name="Kuo T.H."/>
            <person name="Liu D."/>
            <person name="Ke H.M."/>
            <person name="Yokoi T."/>
            <person name="Roa M.B."/>
            <person name="Lu M.J."/>
            <person name="Chang Y.Y."/>
            <person name="Ann P.J."/>
            <person name="Tsai J.N."/>
            <person name="Chen C.Y."/>
            <person name="Tzean S.S."/>
            <person name="Ota Y."/>
            <person name="Hattori T."/>
            <person name="Sahashi N."/>
            <person name="Liou R.F."/>
            <person name="Kikuchi T."/>
            <person name="Tsai I.J."/>
        </authorList>
    </citation>
    <scope>NUCLEOTIDE SEQUENCE [LARGE SCALE GENOMIC DNA]</scope>
    <source>
        <strain evidence="7 8">FFPRI411160</strain>
    </source>
</reference>
<dbReference type="STRING" id="2282107.A0A286UP91"/>
<feature type="transmembrane region" description="Helical" evidence="5">
    <location>
        <begin position="205"/>
        <end position="229"/>
    </location>
</feature>
<proteinExistence type="predicted"/>
<evidence type="ECO:0000256" key="1">
    <source>
        <dbReference type="ARBA" id="ARBA00004141"/>
    </source>
</evidence>
<comment type="subcellular location">
    <subcellularLocation>
        <location evidence="1">Membrane</location>
        <topology evidence="1">Multi-pass membrane protein</topology>
    </subcellularLocation>
</comment>
<organism evidence="7 8">
    <name type="scientific">Pyrrhoderma noxium</name>
    <dbReference type="NCBI Taxonomy" id="2282107"/>
    <lineage>
        <taxon>Eukaryota</taxon>
        <taxon>Fungi</taxon>
        <taxon>Dikarya</taxon>
        <taxon>Basidiomycota</taxon>
        <taxon>Agaricomycotina</taxon>
        <taxon>Agaricomycetes</taxon>
        <taxon>Hymenochaetales</taxon>
        <taxon>Hymenochaetaceae</taxon>
        <taxon>Pyrrhoderma</taxon>
    </lineage>
</organism>
<feature type="transmembrane region" description="Helical" evidence="5">
    <location>
        <begin position="417"/>
        <end position="438"/>
    </location>
</feature>
<dbReference type="InterPro" id="IPR020846">
    <property type="entry name" value="MFS_dom"/>
</dbReference>
<dbReference type="FunFam" id="1.20.1250.20:FF:000011">
    <property type="entry name" value="MFS multidrug transporter, putative"/>
    <property type="match status" value="1"/>
</dbReference>
<name>A0A286UP91_9AGAM</name>
<evidence type="ECO:0000313" key="7">
    <source>
        <dbReference type="EMBL" id="PAV21285.1"/>
    </source>
</evidence>
<feature type="transmembrane region" description="Helical" evidence="5">
    <location>
        <begin position="485"/>
        <end position="506"/>
    </location>
</feature>
<keyword evidence="2 5" id="KW-0812">Transmembrane</keyword>
<feature type="transmembrane region" description="Helical" evidence="5">
    <location>
        <begin position="306"/>
        <end position="327"/>
    </location>
</feature>
<feature type="domain" description="Major facilitator superfamily (MFS) profile" evidence="6">
    <location>
        <begin position="80"/>
        <end position="508"/>
    </location>
</feature>
<keyword evidence="4 5" id="KW-0472">Membrane</keyword>
<evidence type="ECO:0000256" key="4">
    <source>
        <dbReference type="ARBA" id="ARBA00023136"/>
    </source>
</evidence>
<dbReference type="InterPro" id="IPR011701">
    <property type="entry name" value="MFS"/>
</dbReference>
<feature type="transmembrane region" description="Helical" evidence="5">
    <location>
        <begin position="347"/>
        <end position="369"/>
    </location>
</feature>